<gene>
    <name evidence="1" type="ORF">KO481_24030</name>
</gene>
<reference evidence="1 2" key="1">
    <citation type="submission" date="2021-06" db="EMBL/GenBank/DDBJ databases">
        <title>Actinomycetes sequencing.</title>
        <authorList>
            <person name="Shan Q."/>
        </authorList>
    </citation>
    <scope>NUCLEOTIDE SEQUENCE [LARGE SCALE GENOMIC DNA]</scope>
    <source>
        <strain evidence="1 2">NEAU-G5</strain>
    </source>
</reference>
<comment type="caution">
    <text evidence="1">The sequence shown here is derived from an EMBL/GenBank/DDBJ whole genome shotgun (WGS) entry which is preliminary data.</text>
</comment>
<keyword evidence="2" id="KW-1185">Reference proteome</keyword>
<name>A0ABS6B5W8_9NOCA</name>
<evidence type="ECO:0000313" key="1">
    <source>
        <dbReference type="EMBL" id="MBU3064588.1"/>
    </source>
</evidence>
<accession>A0ABS6B5W8</accession>
<dbReference type="RefSeq" id="WP_215919892.1">
    <property type="nucleotide sequence ID" value="NZ_JAHKNI010000008.1"/>
</dbReference>
<dbReference type="Proteomes" id="UP000733379">
    <property type="component" value="Unassembled WGS sequence"/>
</dbReference>
<evidence type="ECO:0008006" key="3">
    <source>
        <dbReference type="Google" id="ProtNLM"/>
    </source>
</evidence>
<evidence type="ECO:0000313" key="2">
    <source>
        <dbReference type="Proteomes" id="UP000733379"/>
    </source>
</evidence>
<organism evidence="1 2">
    <name type="scientific">Nocardia albiluteola</name>
    <dbReference type="NCBI Taxonomy" id="2842303"/>
    <lineage>
        <taxon>Bacteria</taxon>
        <taxon>Bacillati</taxon>
        <taxon>Actinomycetota</taxon>
        <taxon>Actinomycetes</taxon>
        <taxon>Mycobacteriales</taxon>
        <taxon>Nocardiaceae</taxon>
        <taxon>Nocardia</taxon>
    </lineage>
</organism>
<proteinExistence type="predicted"/>
<sequence>MGSAQISRLSLATGVAPAVIEALGELEDAQYAVLRESFERARATRARELDRAIDNGLTMLPALVRPVARRVLFS</sequence>
<protein>
    <recommendedName>
        <fullName evidence="3">DUF222 domain-containing protein</fullName>
    </recommendedName>
</protein>
<dbReference type="EMBL" id="JAHKNI010000008">
    <property type="protein sequence ID" value="MBU3064588.1"/>
    <property type="molecule type" value="Genomic_DNA"/>
</dbReference>